<feature type="region of interest" description="Disordered" evidence="1">
    <location>
        <begin position="44"/>
        <end position="174"/>
    </location>
</feature>
<name>A0ABQ9UD23_SAGOE</name>
<feature type="non-terminal residue" evidence="2">
    <location>
        <position position="174"/>
    </location>
</feature>
<evidence type="ECO:0000313" key="3">
    <source>
        <dbReference type="Proteomes" id="UP001266305"/>
    </source>
</evidence>
<dbReference type="EMBL" id="JASSZA010000013">
    <property type="protein sequence ID" value="KAK2094993.1"/>
    <property type="molecule type" value="Genomic_DNA"/>
</dbReference>
<organism evidence="2 3">
    <name type="scientific">Saguinus oedipus</name>
    <name type="common">Cotton-top tamarin</name>
    <name type="synonym">Oedipomidas oedipus</name>
    <dbReference type="NCBI Taxonomy" id="9490"/>
    <lineage>
        <taxon>Eukaryota</taxon>
        <taxon>Metazoa</taxon>
        <taxon>Chordata</taxon>
        <taxon>Craniata</taxon>
        <taxon>Vertebrata</taxon>
        <taxon>Euteleostomi</taxon>
        <taxon>Mammalia</taxon>
        <taxon>Eutheria</taxon>
        <taxon>Euarchontoglires</taxon>
        <taxon>Primates</taxon>
        <taxon>Haplorrhini</taxon>
        <taxon>Platyrrhini</taxon>
        <taxon>Cebidae</taxon>
        <taxon>Callitrichinae</taxon>
        <taxon>Saguinus</taxon>
    </lineage>
</organism>
<proteinExistence type="predicted"/>
<feature type="compositionally biased region" description="Basic and acidic residues" evidence="1">
    <location>
        <begin position="164"/>
        <end position="174"/>
    </location>
</feature>
<evidence type="ECO:0000313" key="2">
    <source>
        <dbReference type="EMBL" id="KAK2094993.1"/>
    </source>
</evidence>
<accession>A0ABQ9UD23</accession>
<gene>
    <name evidence="2" type="ORF">P7K49_026409</name>
</gene>
<sequence>MVPAEKTSHFTLHLEQTPSSKWDFSPPSLSFRFFCFRQVARGRGRGRGKLSSAAQRQCPEGAPSRGPGPSPGAGRGALPGRTPAPPPRQGPLSGLQALRPRPLTGRPRPALQSLAAHPAHAPAGAGALRAEKDAPRREEPEPARSPPGAARRPLPEPPPGAPLRARDRAGGARA</sequence>
<comment type="caution">
    <text evidence="2">The sequence shown here is derived from an EMBL/GenBank/DDBJ whole genome shotgun (WGS) entry which is preliminary data.</text>
</comment>
<dbReference type="Proteomes" id="UP001266305">
    <property type="component" value="Unassembled WGS sequence"/>
</dbReference>
<evidence type="ECO:0000256" key="1">
    <source>
        <dbReference type="SAM" id="MobiDB-lite"/>
    </source>
</evidence>
<feature type="compositionally biased region" description="Low complexity" evidence="1">
    <location>
        <begin position="98"/>
        <end position="127"/>
    </location>
</feature>
<protein>
    <submittedName>
        <fullName evidence="2">Uncharacterized protein</fullName>
    </submittedName>
</protein>
<feature type="compositionally biased region" description="Basic and acidic residues" evidence="1">
    <location>
        <begin position="129"/>
        <end position="142"/>
    </location>
</feature>
<keyword evidence="3" id="KW-1185">Reference proteome</keyword>
<reference evidence="2 3" key="1">
    <citation type="submission" date="2023-05" db="EMBL/GenBank/DDBJ databases">
        <title>B98-5 Cell Line De Novo Hybrid Assembly: An Optical Mapping Approach.</title>
        <authorList>
            <person name="Kananen K."/>
            <person name="Auerbach J.A."/>
            <person name="Kautto E."/>
            <person name="Blachly J.S."/>
        </authorList>
    </citation>
    <scope>NUCLEOTIDE SEQUENCE [LARGE SCALE GENOMIC DNA]</scope>
    <source>
        <strain evidence="2">B95-8</strain>
        <tissue evidence="2">Cell line</tissue>
    </source>
</reference>